<accession>A0ABP9YXF6</accession>
<dbReference type="Proteomes" id="UP001473302">
    <property type="component" value="Unassembled WGS sequence"/>
</dbReference>
<proteinExistence type="predicted"/>
<protein>
    <submittedName>
        <fullName evidence="1">Uncharacterized protein</fullName>
    </submittedName>
</protein>
<comment type="caution">
    <text evidence="1">The sequence shown here is derived from an EMBL/GenBank/DDBJ whole genome shotgun (WGS) entry which is preliminary data.</text>
</comment>
<dbReference type="EMBL" id="BAABUK010000010">
    <property type="protein sequence ID" value="GAA5811505.1"/>
    <property type="molecule type" value="Genomic_DNA"/>
</dbReference>
<reference evidence="1 2" key="1">
    <citation type="submission" date="2024-04" db="EMBL/GenBank/DDBJ databases">
        <title>genome sequences of Mucor flavus KT1a and Helicostylum pulchrum KT1b strains isolated from the surface of a dry-aged beef.</title>
        <authorList>
            <person name="Toyotome T."/>
            <person name="Hosono M."/>
            <person name="Torimaru M."/>
            <person name="Fukuda K."/>
            <person name="Mikami N."/>
        </authorList>
    </citation>
    <scope>NUCLEOTIDE SEQUENCE [LARGE SCALE GENOMIC DNA]</scope>
    <source>
        <strain evidence="1 2">KT1a</strain>
    </source>
</reference>
<gene>
    <name evidence="1" type="ORF">MFLAVUS_004942</name>
</gene>
<name>A0ABP9YXF6_9FUNG</name>
<evidence type="ECO:0000313" key="1">
    <source>
        <dbReference type="EMBL" id="GAA5811505.1"/>
    </source>
</evidence>
<organism evidence="1 2">
    <name type="scientific">Mucor flavus</name>
    <dbReference type="NCBI Taxonomy" id="439312"/>
    <lineage>
        <taxon>Eukaryota</taxon>
        <taxon>Fungi</taxon>
        <taxon>Fungi incertae sedis</taxon>
        <taxon>Mucoromycota</taxon>
        <taxon>Mucoromycotina</taxon>
        <taxon>Mucoromycetes</taxon>
        <taxon>Mucorales</taxon>
        <taxon>Mucorineae</taxon>
        <taxon>Mucoraceae</taxon>
        <taxon>Mucor</taxon>
    </lineage>
</organism>
<keyword evidence="2" id="KW-1185">Reference proteome</keyword>
<evidence type="ECO:0000313" key="2">
    <source>
        <dbReference type="Proteomes" id="UP001473302"/>
    </source>
</evidence>
<sequence length="281" mass="32474">MDNFLAAFSSLHDQVFQDHNEEARYLANVFGRLLEELYDFMGSASMAYNNPANSMRSILCELKIVKALQRIDEDTIREIKPSMQKLSEIIKIYKNENNAIYSKLIDSKDRVKEEQRRLEDDKPNFDMLKELGFPNGLIISNEDDWFSKARKTIILSFSNFINDVEKVANSGRIKRFENLSNSLQTLNQKTEEFSNMTIQFCHSIDESLTDIENYTTSVNKLLSSPLSEGNNARAVLLATYMVPETEELQETFQNLREKALENKSELTDILVRYKPHSLIDS</sequence>